<dbReference type="Gene3D" id="3.30.110.20">
    <property type="entry name" value="Alba-like domain"/>
    <property type="match status" value="1"/>
</dbReference>
<proteinExistence type="predicted"/>
<evidence type="ECO:0000256" key="5">
    <source>
        <dbReference type="SAM" id="Phobius"/>
    </source>
</evidence>
<dbReference type="GO" id="GO:0005655">
    <property type="term" value="C:nucleolar ribonuclease P complex"/>
    <property type="evidence" value="ECO:0007669"/>
    <property type="project" value="InterPro"/>
</dbReference>
<evidence type="ECO:0000256" key="1">
    <source>
        <dbReference type="ARBA" id="ARBA00004123"/>
    </source>
</evidence>
<feature type="transmembrane region" description="Helical" evidence="5">
    <location>
        <begin position="126"/>
        <end position="146"/>
    </location>
</feature>
<accession>A0A9W8TSD4</accession>
<dbReference type="GO" id="GO:0000172">
    <property type="term" value="C:ribonuclease MRP complex"/>
    <property type="evidence" value="ECO:0007669"/>
    <property type="project" value="InterPro"/>
</dbReference>
<keyword evidence="5" id="KW-1133">Transmembrane helix</keyword>
<evidence type="ECO:0000256" key="3">
    <source>
        <dbReference type="ARBA" id="ARBA00023242"/>
    </source>
</evidence>
<dbReference type="GO" id="GO:0001682">
    <property type="term" value="P:tRNA 5'-leader removal"/>
    <property type="evidence" value="ECO:0007669"/>
    <property type="project" value="InterPro"/>
</dbReference>
<protein>
    <submittedName>
        <fullName evidence="6">Uncharacterized protein</fullName>
    </submittedName>
</protein>
<evidence type="ECO:0000313" key="7">
    <source>
        <dbReference type="Proteomes" id="UP001142393"/>
    </source>
</evidence>
<evidence type="ECO:0000256" key="4">
    <source>
        <dbReference type="SAM" id="MobiDB-lite"/>
    </source>
</evidence>
<comment type="subcellular location">
    <subcellularLocation>
        <location evidence="1">Nucleus</location>
    </subcellularLocation>
</comment>
<comment type="caution">
    <text evidence="6">The sequence shown here is derived from an EMBL/GenBank/DDBJ whole genome shotgun (WGS) entry which is preliminary data.</text>
</comment>
<dbReference type="EMBL" id="JANVFU010000022">
    <property type="protein sequence ID" value="KAJ3738810.1"/>
    <property type="molecule type" value="Genomic_DNA"/>
</dbReference>
<dbReference type="InterPro" id="IPR014612">
    <property type="entry name" value="Pop7/Rpp20"/>
</dbReference>
<keyword evidence="2" id="KW-0819">tRNA processing</keyword>
<evidence type="ECO:0000256" key="2">
    <source>
        <dbReference type="ARBA" id="ARBA00022694"/>
    </source>
</evidence>
<dbReference type="Proteomes" id="UP001142393">
    <property type="component" value="Unassembled WGS sequence"/>
</dbReference>
<feature type="region of interest" description="Disordered" evidence="4">
    <location>
        <begin position="198"/>
        <end position="243"/>
    </location>
</feature>
<keyword evidence="5" id="KW-0812">Transmembrane</keyword>
<organism evidence="6 7">
    <name type="scientific">Lentinula detonsa</name>
    <dbReference type="NCBI Taxonomy" id="2804962"/>
    <lineage>
        <taxon>Eukaryota</taxon>
        <taxon>Fungi</taxon>
        <taxon>Dikarya</taxon>
        <taxon>Basidiomycota</taxon>
        <taxon>Agaricomycotina</taxon>
        <taxon>Agaricomycetes</taxon>
        <taxon>Agaricomycetidae</taxon>
        <taxon>Agaricales</taxon>
        <taxon>Marasmiineae</taxon>
        <taxon>Omphalotaceae</taxon>
        <taxon>Lentinula</taxon>
    </lineage>
</organism>
<feature type="compositionally biased region" description="Basic and acidic residues" evidence="4">
    <location>
        <begin position="217"/>
        <end position="228"/>
    </location>
</feature>
<dbReference type="GO" id="GO:0003676">
    <property type="term" value="F:nucleic acid binding"/>
    <property type="evidence" value="ECO:0007669"/>
    <property type="project" value="InterPro"/>
</dbReference>
<dbReference type="Pfam" id="PF12328">
    <property type="entry name" value="Rpp20"/>
    <property type="match status" value="1"/>
</dbReference>
<feature type="compositionally biased region" description="Acidic residues" evidence="4">
    <location>
        <begin position="231"/>
        <end position="243"/>
    </location>
</feature>
<evidence type="ECO:0000313" key="6">
    <source>
        <dbReference type="EMBL" id="KAJ3738810.1"/>
    </source>
</evidence>
<keyword evidence="3" id="KW-0539">Nucleus</keyword>
<feature type="region of interest" description="Disordered" evidence="4">
    <location>
        <begin position="73"/>
        <end position="94"/>
    </location>
</feature>
<sequence>MSTAKNTKKRPRNSSPTAVACKKLKLSSADSHVSFNLASTLKLPENNVKEVLPRQPESTERVKRTPRIHKLTPARPFPLIPTSMSASGPPSAHTEGKNLICITRMTSLGAYMRRCKNIIIKDGYKILHLSAMGAAIPLLLQLSLALPPILPFAPDEIHTEIHTGTVEVQDEVLPEDEEEDITYRTRGKSTLKVTLKIGDGEFSGGPTRNTKRRRQGKARERAGEKKSEPMVYDEPEQVDAEMV</sequence>
<keyword evidence="7" id="KW-1185">Reference proteome</keyword>
<dbReference type="InterPro" id="IPR036882">
    <property type="entry name" value="Alba-like_dom_sf"/>
</dbReference>
<name>A0A9W8TSD4_9AGAR</name>
<keyword evidence="5" id="KW-0472">Membrane</keyword>
<gene>
    <name evidence="6" type="ORF">DFH05DRAFT_736526</name>
</gene>
<reference evidence="6 7" key="1">
    <citation type="journal article" date="2023" name="Proc. Natl. Acad. Sci. U.S.A.">
        <title>A global phylogenomic analysis of the shiitake genus Lentinula.</title>
        <authorList>
            <person name="Sierra-Patev S."/>
            <person name="Min B."/>
            <person name="Naranjo-Ortiz M."/>
            <person name="Looney B."/>
            <person name="Konkel Z."/>
            <person name="Slot J.C."/>
            <person name="Sakamoto Y."/>
            <person name="Steenwyk J.L."/>
            <person name="Rokas A."/>
            <person name="Carro J."/>
            <person name="Camarero S."/>
            <person name="Ferreira P."/>
            <person name="Molpeceres G."/>
            <person name="Ruiz-Duenas F.J."/>
            <person name="Serrano A."/>
            <person name="Henrissat B."/>
            <person name="Drula E."/>
            <person name="Hughes K.W."/>
            <person name="Mata J.L."/>
            <person name="Ishikawa N.K."/>
            <person name="Vargas-Isla R."/>
            <person name="Ushijima S."/>
            <person name="Smith C.A."/>
            <person name="Donoghue J."/>
            <person name="Ahrendt S."/>
            <person name="Andreopoulos W."/>
            <person name="He G."/>
            <person name="LaButti K."/>
            <person name="Lipzen A."/>
            <person name="Ng V."/>
            <person name="Riley R."/>
            <person name="Sandor L."/>
            <person name="Barry K."/>
            <person name="Martinez A.T."/>
            <person name="Xiao Y."/>
            <person name="Gibbons J.G."/>
            <person name="Terashima K."/>
            <person name="Grigoriev I.V."/>
            <person name="Hibbett D."/>
        </authorList>
    </citation>
    <scope>NUCLEOTIDE SEQUENCE [LARGE SCALE GENOMIC DNA]</scope>
    <source>
        <strain evidence="6 7">TFB7810</strain>
    </source>
</reference>
<dbReference type="AlphaFoldDB" id="A0A9W8TSD4"/>